<dbReference type="Proteomes" id="UP001500620">
    <property type="component" value="Unassembled WGS sequence"/>
</dbReference>
<name>A0ABP8DHF2_9ACTN</name>
<reference evidence="4" key="1">
    <citation type="journal article" date="2019" name="Int. J. Syst. Evol. Microbiol.">
        <title>The Global Catalogue of Microorganisms (GCM) 10K type strain sequencing project: providing services to taxonomists for standard genome sequencing and annotation.</title>
        <authorList>
            <consortium name="The Broad Institute Genomics Platform"/>
            <consortium name="The Broad Institute Genome Sequencing Center for Infectious Disease"/>
            <person name="Wu L."/>
            <person name="Ma J."/>
        </authorList>
    </citation>
    <scope>NUCLEOTIDE SEQUENCE [LARGE SCALE GENOMIC DNA]</scope>
    <source>
        <strain evidence="4">JCM 17441</strain>
    </source>
</reference>
<dbReference type="Pfam" id="PF12697">
    <property type="entry name" value="Abhydrolase_6"/>
    <property type="match status" value="1"/>
</dbReference>
<keyword evidence="3" id="KW-0378">Hydrolase</keyword>
<gene>
    <name evidence="3" type="ORF">GCM10022255_066350</name>
</gene>
<organism evidence="3 4">
    <name type="scientific">Dactylosporangium darangshiense</name>
    <dbReference type="NCBI Taxonomy" id="579108"/>
    <lineage>
        <taxon>Bacteria</taxon>
        <taxon>Bacillati</taxon>
        <taxon>Actinomycetota</taxon>
        <taxon>Actinomycetes</taxon>
        <taxon>Micromonosporales</taxon>
        <taxon>Micromonosporaceae</taxon>
        <taxon>Dactylosporangium</taxon>
    </lineage>
</organism>
<feature type="signal peptide" evidence="1">
    <location>
        <begin position="1"/>
        <end position="29"/>
    </location>
</feature>
<dbReference type="PANTHER" id="PTHR37017:SF11">
    <property type="entry name" value="ESTERASE_LIPASE_THIOESTERASE DOMAIN-CONTAINING PROTEIN"/>
    <property type="match status" value="1"/>
</dbReference>
<dbReference type="InterPro" id="IPR006311">
    <property type="entry name" value="TAT_signal"/>
</dbReference>
<evidence type="ECO:0000313" key="3">
    <source>
        <dbReference type="EMBL" id="GAA4255863.1"/>
    </source>
</evidence>
<evidence type="ECO:0000313" key="4">
    <source>
        <dbReference type="Proteomes" id="UP001500620"/>
    </source>
</evidence>
<feature type="chain" id="PRO_5046767709" evidence="1">
    <location>
        <begin position="30"/>
        <end position="272"/>
    </location>
</feature>
<dbReference type="PROSITE" id="PS51318">
    <property type="entry name" value="TAT"/>
    <property type="match status" value="1"/>
</dbReference>
<dbReference type="PANTHER" id="PTHR37017">
    <property type="entry name" value="AB HYDROLASE-1 DOMAIN-CONTAINING PROTEIN-RELATED"/>
    <property type="match status" value="1"/>
</dbReference>
<dbReference type="Gene3D" id="3.40.50.1820">
    <property type="entry name" value="alpha/beta hydrolase"/>
    <property type="match status" value="1"/>
</dbReference>
<proteinExistence type="predicted"/>
<keyword evidence="1" id="KW-0732">Signal</keyword>
<dbReference type="InterPro" id="IPR029058">
    <property type="entry name" value="AB_hydrolase_fold"/>
</dbReference>
<dbReference type="GO" id="GO:0016787">
    <property type="term" value="F:hydrolase activity"/>
    <property type="evidence" value="ECO:0007669"/>
    <property type="project" value="UniProtKB-KW"/>
</dbReference>
<evidence type="ECO:0000259" key="2">
    <source>
        <dbReference type="Pfam" id="PF12697"/>
    </source>
</evidence>
<dbReference type="EMBL" id="BAABAT010000022">
    <property type="protein sequence ID" value="GAA4255863.1"/>
    <property type="molecule type" value="Genomic_DNA"/>
</dbReference>
<evidence type="ECO:0000256" key="1">
    <source>
        <dbReference type="SAM" id="SignalP"/>
    </source>
</evidence>
<protein>
    <submittedName>
        <fullName evidence="3">Alpha/beta hydrolase</fullName>
    </submittedName>
</protein>
<accession>A0ABP8DHF2</accession>
<feature type="domain" description="AB hydrolase-1" evidence="2">
    <location>
        <begin position="43"/>
        <end position="262"/>
    </location>
</feature>
<dbReference type="RefSeq" id="WP_345132868.1">
    <property type="nucleotide sequence ID" value="NZ_BAABAT010000022.1"/>
</dbReference>
<dbReference type="SUPFAM" id="SSF53474">
    <property type="entry name" value="alpha/beta-Hydrolases"/>
    <property type="match status" value="1"/>
</dbReference>
<dbReference type="InterPro" id="IPR052897">
    <property type="entry name" value="Sec-Metab_Biosynth_Hydrolase"/>
</dbReference>
<keyword evidence="4" id="KW-1185">Reference proteome</keyword>
<dbReference type="InterPro" id="IPR000073">
    <property type="entry name" value="AB_hydrolase_1"/>
</dbReference>
<sequence length="272" mass="27975">MTLTRRAAITGIGAAAALTVAAPATLASAAPATDRPRAPKPTVVLVHGAWADASGWSKVTTELQRQGYTVLAPPNPLRGIAGDSAYLAAFLRQRTTGPVILVGHSYGGAVITNAALSDPDVKALVYVDAFVPDQGETILGLLGGGGDPTALFDFVEVPGQPPANPDLYFKTALFPSSFAGDVPAEAAAQMAAAQRPIAFGALVEPSGVPSWKTLPSWYLLGTRDNVVPPAVQRSMAQRARSHVVEVPASHLAMVSHPHAAAALIVAAARSVQ</sequence>
<comment type="caution">
    <text evidence="3">The sequence shown here is derived from an EMBL/GenBank/DDBJ whole genome shotgun (WGS) entry which is preliminary data.</text>
</comment>